<sequence>MSSLEGINVTFDLRSAAESVIALLKKHKQVSPQPLDVSDTLPSLYHSLSLVYMRNVVISDPEIDSNSKYIREEERDYVRAVFYSRSWIAVEHHTGVKWLRRVDCIWKPHNNHTGQVDLSGQDDRLYNFFFDIVGVERFPRKVLEVSPIPLDPKVLRDQRADLIDVDRTIMANLQDDPHKALTLPYFPVYTTPSRVELMPADDIFFIADDLLLRTMFRDQVPMLVLDRMKRFEAEFEWLHMTYKYISNNVIERLVWPTGAKQTKLDWDIAEKAEAIVSIAAQFKSPRARDTLARQKLLTTLKEGEMFAVEGAVLMAGLSTTVPGSYSMGPCFNNKRGFVAPSTRLPVSVSTTDSGMTLDKLIVHISADKEEQRRVCGDGLPRRLLHWLMVNPTTMKLNKKLSGRSESILRIILYAPPHLVNVILVGKKIELARDLNLPAGLMEEESESKATLANVSNTIPTTPDSSTPAVSSLDQHQQQCSSDATTAVPKTGTIKTPLTQPTSSEQLQMEPKPSTTKPQRRFLVPKSRRRSTPCSPEEAAPVSSTLDDTSTVDALTCRLKLLRISDTGPGASKLCSGFSSKEISRGCRRFGRFMIRSRFYLLRSFF</sequence>
<keyword evidence="3" id="KW-1185">Reference proteome</keyword>
<dbReference type="AlphaFoldDB" id="A0A8H6DM10"/>
<name>A0A8H6DM10_9HYPO</name>
<evidence type="ECO:0000313" key="3">
    <source>
        <dbReference type="Proteomes" id="UP000532311"/>
    </source>
</evidence>
<protein>
    <submittedName>
        <fullName evidence="2">Uncharacterized protein</fullName>
    </submittedName>
</protein>
<dbReference type="Proteomes" id="UP000532311">
    <property type="component" value="Unassembled WGS sequence"/>
</dbReference>
<evidence type="ECO:0000313" key="2">
    <source>
        <dbReference type="EMBL" id="KAF5721620.1"/>
    </source>
</evidence>
<feature type="region of interest" description="Disordered" evidence="1">
    <location>
        <begin position="455"/>
        <end position="544"/>
    </location>
</feature>
<comment type="caution">
    <text evidence="2">The sequence shown here is derived from an EMBL/GenBank/DDBJ whole genome shotgun (WGS) entry which is preliminary data.</text>
</comment>
<feature type="compositionally biased region" description="Polar residues" evidence="1">
    <location>
        <begin position="455"/>
        <end position="484"/>
    </location>
</feature>
<evidence type="ECO:0000256" key="1">
    <source>
        <dbReference type="SAM" id="MobiDB-lite"/>
    </source>
</evidence>
<gene>
    <name evidence="2" type="ORF">FGLOB1_165</name>
</gene>
<reference evidence="2 3" key="1">
    <citation type="submission" date="2020-05" db="EMBL/GenBank/DDBJ databases">
        <title>Identification and distribution of gene clusters putatively required for synthesis of sphingolipid metabolism inhibitors in phylogenetically diverse species of the filamentous fungus Fusarium.</title>
        <authorList>
            <person name="Kim H.-S."/>
            <person name="Busman M."/>
            <person name="Brown D.W."/>
            <person name="Divon H."/>
            <person name="Uhlig S."/>
            <person name="Proctor R.H."/>
        </authorList>
    </citation>
    <scope>NUCLEOTIDE SEQUENCE [LARGE SCALE GENOMIC DNA]</scope>
    <source>
        <strain evidence="2 3">NRRL 26131</strain>
    </source>
</reference>
<feature type="compositionally biased region" description="Polar residues" evidence="1">
    <location>
        <begin position="492"/>
        <end position="516"/>
    </location>
</feature>
<proteinExistence type="predicted"/>
<dbReference type="EMBL" id="JAAQPF010000005">
    <property type="protein sequence ID" value="KAF5721620.1"/>
    <property type="molecule type" value="Genomic_DNA"/>
</dbReference>
<accession>A0A8H6DM10</accession>
<organism evidence="2 3">
    <name type="scientific">Fusarium globosum</name>
    <dbReference type="NCBI Taxonomy" id="78864"/>
    <lineage>
        <taxon>Eukaryota</taxon>
        <taxon>Fungi</taxon>
        <taxon>Dikarya</taxon>
        <taxon>Ascomycota</taxon>
        <taxon>Pezizomycotina</taxon>
        <taxon>Sordariomycetes</taxon>
        <taxon>Hypocreomycetidae</taxon>
        <taxon>Hypocreales</taxon>
        <taxon>Nectriaceae</taxon>
        <taxon>Fusarium</taxon>
        <taxon>Fusarium fujikuroi species complex</taxon>
    </lineage>
</organism>